<comment type="caution">
    <text evidence="3">The sequence shown here is derived from an EMBL/GenBank/DDBJ whole genome shotgun (WGS) entry which is preliminary data.</text>
</comment>
<dbReference type="EMBL" id="JAPDOD010000012">
    <property type="protein sequence ID" value="MDA0161464.1"/>
    <property type="molecule type" value="Genomic_DNA"/>
</dbReference>
<proteinExistence type="predicted"/>
<name>A0A9X3MRT5_9ACTN</name>
<feature type="signal peptide" evidence="2">
    <location>
        <begin position="1"/>
        <end position="21"/>
    </location>
</feature>
<dbReference type="RefSeq" id="WP_270040676.1">
    <property type="nucleotide sequence ID" value="NZ_JAPDOD010000012.1"/>
</dbReference>
<keyword evidence="2" id="KW-0732">Signal</keyword>
<keyword evidence="4" id="KW-1185">Reference proteome</keyword>
<evidence type="ECO:0000256" key="2">
    <source>
        <dbReference type="SAM" id="SignalP"/>
    </source>
</evidence>
<evidence type="ECO:0008006" key="5">
    <source>
        <dbReference type="Google" id="ProtNLM"/>
    </source>
</evidence>
<evidence type="ECO:0000313" key="4">
    <source>
        <dbReference type="Proteomes" id="UP001149140"/>
    </source>
</evidence>
<dbReference type="AlphaFoldDB" id="A0A9X3MRT5"/>
<reference evidence="3" key="1">
    <citation type="submission" date="2022-10" db="EMBL/GenBank/DDBJ databases">
        <title>The WGS of Solirubrobacter ginsenosidimutans DSM 21036.</title>
        <authorList>
            <person name="Jiang Z."/>
        </authorList>
    </citation>
    <scope>NUCLEOTIDE SEQUENCE</scope>
    <source>
        <strain evidence="3">DSM 21036</strain>
    </source>
</reference>
<sequence>MSRSLLLAIAFFAIAAAPAAAHVDPPGCVNSDLQLNVTADRTAVRPGEAINFFVSASNNSAGACNITAATITLRLPSATGTSTGELKTLTTTGNYLAGTGGIAIGTVPYTVAVNTGVSALAVRANATFTAHTGAADETDTAQRSLGVPVTQPSLTLSATPSPTSGIVPLTSNVSYLLKNTSSTTVPLTNPTIVDGGCATVTRSGGDTNANNVLDSGEGWTYTCQLKLIRPAEVRATVIANGLDSVDGRTVSAPNASWTVTASAPPRPHITLTKTASPANGIAPFMTTYTYTVLNDSDPDAMPVTDVAIVDLGCSPAVAAAPDASLALGEQLVLTCSSQIAFGGSVTYSSFATAKDAYDGATISSNSATTTVSASTPAVVNPGADTTIPTGTPAPTSAPTSPSATTPVPATKPSTRVKFAYTGRFSPARACRGTVSLTLTAGKKRVAVKKVKLDSRCRFKVSFDVARSRLAKATKVTVTAKATGKKTASRRLTVPKT</sequence>
<dbReference type="Proteomes" id="UP001149140">
    <property type="component" value="Unassembled WGS sequence"/>
</dbReference>
<feature type="region of interest" description="Disordered" evidence="1">
    <location>
        <begin position="384"/>
        <end position="411"/>
    </location>
</feature>
<evidence type="ECO:0000313" key="3">
    <source>
        <dbReference type="EMBL" id="MDA0161464.1"/>
    </source>
</evidence>
<evidence type="ECO:0000256" key="1">
    <source>
        <dbReference type="SAM" id="MobiDB-lite"/>
    </source>
</evidence>
<organism evidence="3 4">
    <name type="scientific">Solirubrobacter ginsenosidimutans</name>
    <dbReference type="NCBI Taxonomy" id="490573"/>
    <lineage>
        <taxon>Bacteria</taxon>
        <taxon>Bacillati</taxon>
        <taxon>Actinomycetota</taxon>
        <taxon>Thermoleophilia</taxon>
        <taxon>Solirubrobacterales</taxon>
        <taxon>Solirubrobacteraceae</taxon>
        <taxon>Solirubrobacter</taxon>
    </lineage>
</organism>
<gene>
    <name evidence="3" type="ORF">OM076_14400</name>
</gene>
<feature type="chain" id="PRO_5040816422" description="DUF11 domain-containing protein" evidence="2">
    <location>
        <begin position="22"/>
        <end position="496"/>
    </location>
</feature>
<accession>A0A9X3MRT5</accession>
<protein>
    <recommendedName>
        <fullName evidence="5">DUF11 domain-containing protein</fullName>
    </recommendedName>
</protein>